<name>A0AAD6E1M0_9EURO</name>
<keyword evidence="3" id="KW-1185">Reference proteome</keyword>
<evidence type="ECO:0000256" key="1">
    <source>
        <dbReference type="SAM" id="MobiDB-lite"/>
    </source>
</evidence>
<feature type="compositionally biased region" description="Polar residues" evidence="1">
    <location>
        <begin position="22"/>
        <end position="32"/>
    </location>
</feature>
<dbReference type="EMBL" id="JAQJAE010000004">
    <property type="protein sequence ID" value="KAJ5598780.1"/>
    <property type="molecule type" value="Genomic_DNA"/>
</dbReference>
<protein>
    <submittedName>
        <fullName evidence="2">Uncharacterized protein</fullName>
    </submittedName>
</protein>
<accession>A0AAD6E1M0</accession>
<dbReference type="RefSeq" id="XP_056751994.1">
    <property type="nucleotide sequence ID" value="XM_056899918.1"/>
</dbReference>
<proteinExistence type="predicted"/>
<evidence type="ECO:0000313" key="3">
    <source>
        <dbReference type="Proteomes" id="UP001213799"/>
    </source>
</evidence>
<reference evidence="2" key="2">
    <citation type="submission" date="2023-01" db="EMBL/GenBank/DDBJ databases">
        <authorList>
            <person name="Petersen C."/>
        </authorList>
    </citation>
    <scope>NUCLEOTIDE SEQUENCE</scope>
    <source>
        <strain evidence="2">IBT 12815</strain>
    </source>
</reference>
<gene>
    <name evidence="2" type="ORF">N7537_008864</name>
</gene>
<dbReference type="AlphaFoldDB" id="A0AAD6E1M0"/>
<reference evidence="2" key="1">
    <citation type="journal article" date="2023" name="IMA Fungus">
        <title>Comparative genomic study of the Penicillium genus elucidates a diverse pangenome and 15 lateral gene transfer events.</title>
        <authorList>
            <person name="Petersen C."/>
            <person name="Sorensen T."/>
            <person name="Nielsen M.R."/>
            <person name="Sondergaard T.E."/>
            <person name="Sorensen J.L."/>
            <person name="Fitzpatrick D.A."/>
            <person name="Frisvad J.C."/>
            <person name="Nielsen K.L."/>
        </authorList>
    </citation>
    <scope>NUCLEOTIDE SEQUENCE</scope>
    <source>
        <strain evidence="2">IBT 12815</strain>
    </source>
</reference>
<dbReference type="GeneID" id="81590160"/>
<organism evidence="2 3">
    <name type="scientific">Penicillium hordei</name>
    <dbReference type="NCBI Taxonomy" id="40994"/>
    <lineage>
        <taxon>Eukaryota</taxon>
        <taxon>Fungi</taxon>
        <taxon>Dikarya</taxon>
        <taxon>Ascomycota</taxon>
        <taxon>Pezizomycotina</taxon>
        <taxon>Eurotiomycetes</taxon>
        <taxon>Eurotiomycetidae</taxon>
        <taxon>Eurotiales</taxon>
        <taxon>Aspergillaceae</taxon>
        <taxon>Penicillium</taxon>
    </lineage>
</organism>
<sequence length="69" mass="7707">MEYESEPAASAISTPSDDHQTRQGSGEPSNCSLAEARRGCLYRDNLNVETARAKMHHRNRLADDAQRSF</sequence>
<comment type="caution">
    <text evidence="2">The sequence shown here is derived from an EMBL/GenBank/DDBJ whole genome shotgun (WGS) entry which is preliminary data.</text>
</comment>
<dbReference type="Proteomes" id="UP001213799">
    <property type="component" value="Unassembled WGS sequence"/>
</dbReference>
<feature type="region of interest" description="Disordered" evidence="1">
    <location>
        <begin position="1"/>
        <end position="34"/>
    </location>
</feature>
<evidence type="ECO:0000313" key="2">
    <source>
        <dbReference type="EMBL" id="KAJ5598780.1"/>
    </source>
</evidence>